<keyword evidence="1" id="KW-0472">Membrane</keyword>
<evidence type="ECO:0000256" key="1">
    <source>
        <dbReference type="SAM" id="Phobius"/>
    </source>
</evidence>
<evidence type="ECO:0000313" key="3">
    <source>
        <dbReference type="Proteomes" id="UP000825729"/>
    </source>
</evidence>
<protein>
    <submittedName>
        <fullName evidence="2">Uncharacterized protein</fullName>
    </submittedName>
</protein>
<evidence type="ECO:0000313" key="2">
    <source>
        <dbReference type="EMBL" id="KAG9443662.1"/>
    </source>
</evidence>
<organism evidence="2 3">
    <name type="scientific">Aristolochia fimbriata</name>
    <name type="common">White veined hardy Dutchman's pipe vine</name>
    <dbReference type="NCBI Taxonomy" id="158543"/>
    <lineage>
        <taxon>Eukaryota</taxon>
        <taxon>Viridiplantae</taxon>
        <taxon>Streptophyta</taxon>
        <taxon>Embryophyta</taxon>
        <taxon>Tracheophyta</taxon>
        <taxon>Spermatophyta</taxon>
        <taxon>Magnoliopsida</taxon>
        <taxon>Magnoliidae</taxon>
        <taxon>Piperales</taxon>
        <taxon>Aristolochiaceae</taxon>
        <taxon>Aristolochia</taxon>
    </lineage>
</organism>
<name>A0AAV7E490_ARIFI</name>
<dbReference type="Proteomes" id="UP000825729">
    <property type="component" value="Unassembled WGS sequence"/>
</dbReference>
<keyword evidence="1" id="KW-0812">Transmembrane</keyword>
<proteinExistence type="predicted"/>
<feature type="transmembrane region" description="Helical" evidence="1">
    <location>
        <begin position="217"/>
        <end position="237"/>
    </location>
</feature>
<sequence length="305" mass="33659">MALLQNHRQSSAAAGLGLLESPIETFLGALHSSHALRGFRLWLSLHAAALSLWLRQLFYFATEPVSSRPSHDASPSVCTTFAATDVQVTEPPRPVQASARELASSHVVADLGGEQYYSTQTRFTVHFHDDGLREEDVEVEEEEEEVATVAAPEAADGVFEAVRSLHLPRQGRSSIDIDSSTTGDLREKDGLFLLGSLSFFSNCFLRPNIGILTLKKLLGNLILVSLLESLTVIYLSWISMLHMRNTISNDFHVPESNLQIFPPTSGGYHSPGSEFEDENFWHLYFKVGNTIKHDILSHAMVGVEG</sequence>
<gene>
    <name evidence="2" type="ORF">H6P81_015002</name>
</gene>
<keyword evidence="1" id="KW-1133">Transmembrane helix</keyword>
<comment type="caution">
    <text evidence="2">The sequence shown here is derived from an EMBL/GenBank/DDBJ whole genome shotgun (WGS) entry which is preliminary data.</text>
</comment>
<dbReference type="EMBL" id="JAINDJ010000006">
    <property type="protein sequence ID" value="KAG9443662.1"/>
    <property type="molecule type" value="Genomic_DNA"/>
</dbReference>
<dbReference type="AlphaFoldDB" id="A0AAV7E490"/>
<reference evidence="2 3" key="1">
    <citation type="submission" date="2021-07" db="EMBL/GenBank/DDBJ databases">
        <title>The Aristolochia fimbriata genome: insights into angiosperm evolution, floral development and chemical biosynthesis.</title>
        <authorList>
            <person name="Jiao Y."/>
        </authorList>
    </citation>
    <scope>NUCLEOTIDE SEQUENCE [LARGE SCALE GENOMIC DNA]</scope>
    <source>
        <strain evidence="2">IBCAS-2021</strain>
        <tissue evidence="2">Leaf</tissue>
    </source>
</reference>
<keyword evidence="3" id="KW-1185">Reference proteome</keyword>
<accession>A0AAV7E490</accession>